<gene>
    <name evidence="2" type="primary">50</name>
    <name evidence="2" type="ORF">SEA_ONYINYE_50</name>
</gene>
<protein>
    <submittedName>
        <fullName evidence="2">Membrane protein</fullName>
    </submittedName>
</protein>
<keyword evidence="3" id="KW-1185">Reference proteome</keyword>
<name>A0A6B9L750_9CAUD</name>
<dbReference type="KEGG" id="vg:77924847"/>
<proteinExistence type="predicted"/>
<feature type="transmembrane region" description="Helical" evidence="1">
    <location>
        <begin position="46"/>
        <end position="63"/>
    </location>
</feature>
<accession>A0A6B9L750</accession>
<organism evidence="2 3">
    <name type="scientific">Mycobacterium phage Onyinye</name>
    <dbReference type="NCBI Taxonomy" id="2686235"/>
    <lineage>
        <taxon>Viruses</taxon>
        <taxon>Duplodnaviria</taxon>
        <taxon>Heunggongvirae</taxon>
        <taxon>Uroviricota</taxon>
        <taxon>Caudoviricetes</taxon>
        <taxon>Onyinyevirus</taxon>
        <taxon>Onyinyevirus onyinye</taxon>
    </lineage>
</organism>
<keyword evidence="1" id="KW-1133">Transmembrane helix</keyword>
<reference evidence="2 3" key="1">
    <citation type="submission" date="2019-12" db="EMBL/GenBank/DDBJ databases">
        <authorList>
            <person name="Ayuk M.A."/>
            <person name="Robinson C.J."/>
            <person name="Anderson W.A."/>
            <person name="Ullah H."/>
            <person name="Gugssa A."/>
            <person name="Somiranjan G."/>
            <person name="Allen A."/>
            <person name="Lourds M.F."/>
            <person name="Quagraine B.K."/>
            <person name="Smith M."/>
            <person name="Moore M."/>
            <person name="Oliver J."/>
            <person name="Irabor E."/>
            <person name="Roy S.D."/>
            <person name="Bassey G."/>
            <person name="Louis B.N."/>
            <person name="Adu D."/>
            <person name="Akhimien C.E."/>
            <person name="Annor K."/>
            <person name="Archibald A."/>
            <person name="Ashagre K.C."/>
            <person name="Baity M.R."/>
            <person name="Barnes K.J."/>
            <person name="Barrios L.E."/>
            <person name="Black A.C."/>
            <person name="Bowen'Kauth M.S."/>
            <person name="Bowman K.N."/>
            <person name="Breaux D.L."/>
            <person name="Brooks J.A."/>
            <person name="Bwayili H.A."/>
            <person name="Caine T."/>
            <person name="Williams A.Y."/>
            <person name="Norris L.J."/>
            <person name="Nwozo E.O."/>
            <person name="Prosper P.L."/>
            <person name="Rankin N.A."/>
            <person name="Richardson K.M."/>
            <person name="Robinson D.M."/>
            <person name="Salters D.J."/>
            <person name="Savage M.A."/>
            <person name="Solomon S.M."/>
            <person name="Williams L.R."/>
            <person name="Curtis N."/>
            <person name="Garlena R.A."/>
            <person name="Russell D.A."/>
            <person name="Pope W.H."/>
            <person name="Jacobs-Sera D."/>
            <person name="Hatfull G.F."/>
        </authorList>
    </citation>
    <scope>NUCLEOTIDE SEQUENCE [LARGE SCALE GENOMIC DNA]</scope>
</reference>
<dbReference type="RefSeq" id="YP_010649299.1">
    <property type="nucleotide sequence ID" value="NC_070765.1"/>
</dbReference>
<feature type="transmembrane region" description="Helical" evidence="1">
    <location>
        <begin position="12"/>
        <end position="34"/>
    </location>
</feature>
<sequence length="190" mass="21479">MGTISDWFVGLFTLSGMAYFIAGYVSAYLIYGIYCMHKHKRLIINWRIPGIMLGITMIAFVSVQTQMAYTIAAKTAEEVQACQREFNATLGYRSRISEENDALSIEQRQLLADKDRAETEMWMTVLDPPAGISDLASDHPARQAWAIQVVQDYTARAKRIDERIDAIRLRQERLQADRAANPLPEATCGK</sequence>
<dbReference type="Proteomes" id="UP000463915">
    <property type="component" value="Segment"/>
</dbReference>
<keyword evidence="1" id="KW-0472">Membrane</keyword>
<evidence type="ECO:0000313" key="2">
    <source>
        <dbReference type="EMBL" id="QHB37456.1"/>
    </source>
</evidence>
<dbReference type="EMBL" id="MN813687">
    <property type="protein sequence ID" value="QHB37456.1"/>
    <property type="molecule type" value="Genomic_DNA"/>
</dbReference>
<evidence type="ECO:0000313" key="3">
    <source>
        <dbReference type="Proteomes" id="UP000463915"/>
    </source>
</evidence>
<keyword evidence="1" id="KW-0812">Transmembrane</keyword>
<evidence type="ECO:0000256" key="1">
    <source>
        <dbReference type="SAM" id="Phobius"/>
    </source>
</evidence>
<dbReference type="GeneID" id="77924847"/>